<feature type="transmembrane region" description="Helical" evidence="8">
    <location>
        <begin position="215"/>
        <end position="232"/>
    </location>
</feature>
<keyword evidence="3" id="KW-1003">Cell membrane</keyword>
<comment type="similarity">
    <text evidence="2">Belongs to the DsbD family.</text>
</comment>
<dbReference type="InterPro" id="IPR003834">
    <property type="entry name" value="Cyt_c_assmbl_TM_dom"/>
</dbReference>
<keyword evidence="11" id="KW-1185">Reference proteome</keyword>
<dbReference type="EMBL" id="FRAC01000012">
    <property type="protein sequence ID" value="SHK46589.1"/>
    <property type="molecule type" value="Genomic_DNA"/>
</dbReference>
<dbReference type="PROSITE" id="PS00194">
    <property type="entry name" value="THIOREDOXIN_1"/>
    <property type="match status" value="1"/>
</dbReference>
<evidence type="ECO:0000313" key="10">
    <source>
        <dbReference type="EMBL" id="SHK46589.1"/>
    </source>
</evidence>
<feature type="transmembrane region" description="Helical" evidence="8">
    <location>
        <begin position="58"/>
        <end position="80"/>
    </location>
</feature>
<feature type="region of interest" description="Disordered" evidence="7">
    <location>
        <begin position="247"/>
        <end position="316"/>
    </location>
</feature>
<dbReference type="GO" id="GO:0016491">
    <property type="term" value="F:oxidoreductase activity"/>
    <property type="evidence" value="ECO:0007669"/>
    <property type="project" value="InterPro"/>
</dbReference>
<feature type="compositionally biased region" description="Low complexity" evidence="7">
    <location>
        <begin position="285"/>
        <end position="297"/>
    </location>
</feature>
<evidence type="ECO:0000259" key="9">
    <source>
        <dbReference type="PROSITE" id="PS51352"/>
    </source>
</evidence>
<evidence type="ECO:0000256" key="8">
    <source>
        <dbReference type="SAM" id="Phobius"/>
    </source>
</evidence>
<dbReference type="InterPro" id="IPR017937">
    <property type="entry name" value="Thioredoxin_CS"/>
</dbReference>
<evidence type="ECO:0000256" key="2">
    <source>
        <dbReference type="ARBA" id="ARBA00006143"/>
    </source>
</evidence>
<dbReference type="InterPro" id="IPR036249">
    <property type="entry name" value="Thioredoxin-like_sf"/>
</dbReference>
<keyword evidence="4 8" id="KW-0812">Transmembrane</keyword>
<feature type="transmembrane region" description="Helical" evidence="8">
    <location>
        <begin position="12"/>
        <end position="38"/>
    </location>
</feature>
<evidence type="ECO:0000256" key="6">
    <source>
        <dbReference type="ARBA" id="ARBA00023136"/>
    </source>
</evidence>
<evidence type="ECO:0000256" key="1">
    <source>
        <dbReference type="ARBA" id="ARBA00004651"/>
    </source>
</evidence>
<evidence type="ECO:0000256" key="4">
    <source>
        <dbReference type="ARBA" id="ARBA00022692"/>
    </source>
</evidence>
<evidence type="ECO:0000256" key="7">
    <source>
        <dbReference type="SAM" id="MobiDB-lite"/>
    </source>
</evidence>
<dbReference type="InterPro" id="IPR013766">
    <property type="entry name" value="Thioredoxin_domain"/>
</dbReference>
<feature type="domain" description="Thioredoxin" evidence="9">
    <location>
        <begin position="316"/>
        <end position="466"/>
    </location>
</feature>
<dbReference type="CDD" id="cd02966">
    <property type="entry name" value="TlpA_like_family"/>
    <property type="match status" value="1"/>
</dbReference>
<comment type="subcellular location">
    <subcellularLocation>
        <location evidence="1">Cell membrane</location>
        <topology evidence="1">Multi-pass membrane protein</topology>
    </subcellularLocation>
</comment>
<feature type="transmembrane region" description="Helical" evidence="8">
    <location>
        <begin position="171"/>
        <end position="194"/>
    </location>
</feature>
<gene>
    <name evidence="10" type="ORF">SAMN02745136_02542</name>
</gene>
<dbReference type="InterPro" id="IPR051790">
    <property type="entry name" value="Cytochrome_c-biogenesis_DsbD"/>
</dbReference>
<dbReference type="AlphaFoldDB" id="A0A1M6SPM0"/>
<dbReference type="OrthoDB" id="9809733at2"/>
<dbReference type="Proteomes" id="UP000184386">
    <property type="component" value="Unassembled WGS sequence"/>
</dbReference>
<keyword evidence="6 8" id="KW-0472">Membrane</keyword>
<evidence type="ECO:0000313" key="11">
    <source>
        <dbReference type="Proteomes" id="UP000184386"/>
    </source>
</evidence>
<sequence length="469" mass="51689">MAGIVLTNHISFVFVFLEGLLSFFSPCVIPLLPVYMGFLAGSAGTERDGIVEYQRKKVFLNTAFFVLGISFAFLLLGTSFTLIGKFLGSYRFLLIKISGILIILLGLVQLDFIQFSFLQKERKLHFNVTDKKVNPLVALILGFTFSFAWTPCIGPALSSVLILVSGAKSTGIGYLLILVYAVGFLFPFLLLGLFTSQVLNFLKEKKKIVKYTIKAGGVLLILMGLMTFTGYMNGISSYLNRAQAVKENAADDKDSQDKEPSAKDNGKGEQEEAQAGNEADKENKAGTGAEAEAENGNSTDAKDGTENGNGTDSENEAEADLATDFTLTDQYGDTHTLSDYKGQVVFLNFYATWCPPCKKELPDIEKLYKEYGSNEKEVVFLGITNPKSKDYPNNSDEDVDYIKSFIEKGEYTFPTVFDETGEVLQKYGISAFPTTFVFDKKGKLLGYVPGMMTEDIMRNVISQALESDK</sequence>
<feature type="compositionally biased region" description="Basic and acidic residues" evidence="7">
    <location>
        <begin position="248"/>
        <end position="270"/>
    </location>
</feature>
<dbReference type="Gene3D" id="3.40.30.10">
    <property type="entry name" value="Glutaredoxin"/>
    <property type="match status" value="1"/>
</dbReference>
<dbReference type="PANTHER" id="PTHR31272">
    <property type="entry name" value="CYTOCHROME C-TYPE BIOGENESIS PROTEIN HI_1454-RELATED"/>
    <property type="match status" value="1"/>
</dbReference>
<dbReference type="PROSITE" id="PS51352">
    <property type="entry name" value="THIOREDOXIN_2"/>
    <property type="match status" value="1"/>
</dbReference>
<dbReference type="Pfam" id="PF00578">
    <property type="entry name" value="AhpC-TSA"/>
    <property type="match status" value="1"/>
</dbReference>
<feature type="transmembrane region" description="Helical" evidence="8">
    <location>
        <begin position="92"/>
        <end position="115"/>
    </location>
</feature>
<keyword evidence="5 8" id="KW-1133">Transmembrane helix</keyword>
<accession>A0A1M6SPM0</accession>
<dbReference type="GO" id="GO:0005886">
    <property type="term" value="C:plasma membrane"/>
    <property type="evidence" value="ECO:0007669"/>
    <property type="project" value="UniProtKB-SubCell"/>
</dbReference>
<protein>
    <submittedName>
        <fullName evidence="10">Cytochrome c-type biogenesis protein</fullName>
    </submittedName>
</protein>
<dbReference type="GO" id="GO:0017004">
    <property type="term" value="P:cytochrome complex assembly"/>
    <property type="evidence" value="ECO:0007669"/>
    <property type="project" value="InterPro"/>
</dbReference>
<evidence type="ECO:0000256" key="3">
    <source>
        <dbReference type="ARBA" id="ARBA00022475"/>
    </source>
</evidence>
<proteinExistence type="inferred from homology"/>
<dbReference type="GO" id="GO:0016209">
    <property type="term" value="F:antioxidant activity"/>
    <property type="evidence" value="ECO:0007669"/>
    <property type="project" value="InterPro"/>
</dbReference>
<dbReference type="PANTHER" id="PTHR31272:SF4">
    <property type="entry name" value="CYTOCHROME C-TYPE BIOGENESIS PROTEIN HI_1454-RELATED"/>
    <property type="match status" value="1"/>
</dbReference>
<dbReference type="InterPro" id="IPR000866">
    <property type="entry name" value="AhpC/TSA"/>
</dbReference>
<feature type="transmembrane region" description="Helical" evidence="8">
    <location>
        <begin position="136"/>
        <end position="165"/>
    </location>
</feature>
<dbReference type="SUPFAM" id="SSF52833">
    <property type="entry name" value="Thioredoxin-like"/>
    <property type="match status" value="1"/>
</dbReference>
<reference evidence="10 11" key="1">
    <citation type="submission" date="2016-11" db="EMBL/GenBank/DDBJ databases">
        <authorList>
            <person name="Jaros S."/>
            <person name="Januszkiewicz K."/>
            <person name="Wedrychowicz H."/>
        </authorList>
    </citation>
    <scope>NUCLEOTIDE SEQUENCE [LARGE SCALE GENOMIC DNA]</scope>
    <source>
        <strain evidence="10 11">DSM 15929</strain>
    </source>
</reference>
<dbReference type="Pfam" id="PF02683">
    <property type="entry name" value="DsbD_TM"/>
    <property type="match status" value="1"/>
</dbReference>
<dbReference type="STRING" id="1121322.SAMN02745136_02542"/>
<name>A0A1M6SPM0_9FIRM</name>
<organism evidence="10 11">
    <name type="scientific">Anaerocolumna jejuensis DSM 15929</name>
    <dbReference type="NCBI Taxonomy" id="1121322"/>
    <lineage>
        <taxon>Bacteria</taxon>
        <taxon>Bacillati</taxon>
        <taxon>Bacillota</taxon>
        <taxon>Clostridia</taxon>
        <taxon>Lachnospirales</taxon>
        <taxon>Lachnospiraceae</taxon>
        <taxon>Anaerocolumna</taxon>
    </lineage>
</organism>
<dbReference type="RefSeq" id="WP_073276449.1">
    <property type="nucleotide sequence ID" value="NZ_FRAC01000012.1"/>
</dbReference>
<evidence type="ECO:0000256" key="5">
    <source>
        <dbReference type="ARBA" id="ARBA00022989"/>
    </source>
</evidence>